<evidence type="ECO:0000256" key="5">
    <source>
        <dbReference type="SAM" id="Phobius"/>
    </source>
</evidence>
<evidence type="ECO:0000256" key="1">
    <source>
        <dbReference type="ARBA" id="ARBA00004141"/>
    </source>
</evidence>
<dbReference type="InterPro" id="IPR036259">
    <property type="entry name" value="MFS_trans_sf"/>
</dbReference>
<feature type="transmembrane region" description="Helical" evidence="5">
    <location>
        <begin position="387"/>
        <end position="404"/>
    </location>
</feature>
<dbReference type="PANTHER" id="PTHR23501:SF158">
    <property type="entry name" value="TRANSPORTER, PUTATIVE (AFU_ORTHOLOGUE AFUA_5G14490)-RELATED"/>
    <property type="match status" value="1"/>
</dbReference>
<feature type="transmembrane region" description="Helical" evidence="5">
    <location>
        <begin position="104"/>
        <end position="125"/>
    </location>
</feature>
<dbReference type="AlphaFoldDB" id="A0A4U0XK33"/>
<organism evidence="7 8">
    <name type="scientific">Friedmanniomyces simplex</name>
    <dbReference type="NCBI Taxonomy" id="329884"/>
    <lineage>
        <taxon>Eukaryota</taxon>
        <taxon>Fungi</taxon>
        <taxon>Dikarya</taxon>
        <taxon>Ascomycota</taxon>
        <taxon>Pezizomycotina</taxon>
        <taxon>Dothideomycetes</taxon>
        <taxon>Dothideomycetidae</taxon>
        <taxon>Mycosphaerellales</taxon>
        <taxon>Teratosphaeriaceae</taxon>
        <taxon>Friedmanniomyces</taxon>
    </lineage>
</organism>
<reference evidence="7 8" key="1">
    <citation type="submission" date="2017-03" db="EMBL/GenBank/DDBJ databases">
        <title>Genomes of endolithic fungi from Antarctica.</title>
        <authorList>
            <person name="Coleine C."/>
            <person name="Masonjones S."/>
            <person name="Stajich J.E."/>
        </authorList>
    </citation>
    <scope>NUCLEOTIDE SEQUENCE [LARGE SCALE GENOMIC DNA]</scope>
    <source>
        <strain evidence="7 8">CCFEE 5184</strain>
    </source>
</reference>
<evidence type="ECO:0000313" key="7">
    <source>
        <dbReference type="EMBL" id="TKA76577.1"/>
    </source>
</evidence>
<protein>
    <recommendedName>
        <fullName evidence="6">Major facilitator superfamily (MFS) profile domain-containing protein</fullName>
    </recommendedName>
</protein>
<feature type="transmembrane region" description="Helical" evidence="5">
    <location>
        <begin position="176"/>
        <end position="193"/>
    </location>
</feature>
<feature type="domain" description="Major facilitator superfamily (MFS) profile" evidence="6">
    <location>
        <begin position="1"/>
        <end position="409"/>
    </location>
</feature>
<evidence type="ECO:0000259" key="6">
    <source>
        <dbReference type="PROSITE" id="PS50850"/>
    </source>
</evidence>
<comment type="caution">
    <text evidence="7">The sequence shown here is derived from an EMBL/GenBank/DDBJ whole genome shotgun (WGS) entry which is preliminary data.</text>
</comment>
<dbReference type="InterPro" id="IPR011701">
    <property type="entry name" value="MFS"/>
</dbReference>
<dbReference type="Pfam" id="PF07690">
    <property type="entry name" value="MFS_1"/>
    <property type="match status" value="1"/>
</dbReference>
<evidence type="ECO:0000256" key="4">
    <source>
        <dbReference type="ARBA" id="ARBA00023136"/>
    </source>
</evidence>
<feature type="transmembrane region" description="Helical" evidence="5">
    <location>
        <begin position="48"/>
        <end position="67"/>
    </location>
</feature>
<accession>A0A4U0XK33</accession>
<dbReference type="InterPro" id="IPR020846">
    <property type="entry name" value="MFS_dom"/>
</dbReference>
<dbReference type="SUPFAM" id="SSF103473">
    <property type="entry name" value="MFS general substrate transporter"/>
    <property type="match status" value="1"/>
</dbReference>
<keyword evidence="4 5" id="KW-0472">Membrane</keyword>
<dbReference type="EMBL" id="NAJQ01000159">
    <property type="protein sequence ID" value="TKA76577.1"/>
    <property type="molecule type" value="Genomic_DNA"/>
</dbReference>
<gene>
    <name evidence="7" type="ORF">B0A55_04064</name>
</gene>
<sequence length="429" mass="45601">MATSIPTISAQLHSASGYVWIGSAYLLANAAAGPIWAKCSDIWGRKPAILGAVVLFAAASIMAALSVSMNMLIAARALQGTTFILLFCFLDVHNPRTGFNEGLAAIDWFGTLSILGVVIMLLLGLDFGGAVFPWSSPTVICLIVFGVVMIGAFLFSEKRLAKYPLMPLAMFKSPSNLATFVIGVTQGMCYIPAEYYLPLYFQSVKQASPLRSGILILPITVCEGTFGIISGIIMHQTGRYREVMWAGVCLILVGTGLYISFGVDTSIAKLVGFMLVGGSGCGLLFEAPVIAIQNTVSQADTATATATFGMLRNIATSISIVLGGVIFQNSMAAEAGQLYRAGLNHTIVEALTNGQAAANVELIGTIQDATQRDVVKHAFASSLRNMWVMYTCIAAVGLVAGAFIKQSHLSKEHTETRTGIQAMTERIKE</sequence>
<feature type="transmembrane region" description="Helical" evidence="5">
    <location>
        <begin position="17"/>
        <end position="36"/>
    </location>
</feature>
<dbReference type="GO" id="GO:0022857">
    <property type="term" value="F:transmembrane transporter activity"/>
    <property type="evidence" value="ECO:0007669"/>
    <property type="project" value="InterPro"/>
</dbReference>
<comment type="subcellular location">
    <subcellularLocation>
        <location evidence="1">Membrane</location>
        <topology evidence="1">Multi-pass membrane protein</topology>
    </subcellularLocation>
</comment>
<proteinExistence type="predicted"/>
<dbReference type="Proteomes" id="UP000309340">
    <property type="component" value="Unassembled WGS sequence"/>
</dbReference>
<feature type="transmembrane region" description="Helical" evidence="5">
    <location>
        <begin position="304"/>
        <end position="327"/>
    </location>
</feature>
<name>A0A4U0XK33_9PEZI</name>
<feature type="transmembrane region" description="Helical" evidence="5">
    <location>
        <begin position="73"/>
        <end position="92"/>
    </location>
</feature>
<evidence type="ECO:0000313" key="8">
    <source>
        <dbReference type="Proteomes" id="UP000309340"/>
    </source>
</evidence>
<feature type="transmembrane region" description="Helical" evidence="5">
    <location>
        <begin position="131"/>
        <end position="155"/>
    </location>
</feature>
<dbReference type="OrthoDB" id="10021397at2759"/>
<dbReference type="PANTHER" id="PTHR23501">
    <property type="entry name" value="MAJOR FACILITATOR SUPERFAMILY"/>
    <property type="match status" value="1"/>
</dbReference>
<keyword evidence="3 5" id="KW-1133">Transmembrane helix</keyword>
<keyword evidence="2 5" id="KW-0812">Transmembrane</keyword>
<keyword evidence="8" id="KW-1185">Reference proteome</keyword>
<feature type="transmembrane region" description="Helical" evidence="5">
    <location>
        <begin position="213"/>
        <end position="234"/>
    </location>
</feature>
<dbReference type="Gene3D" id="1.20.1250.20">
    <property type="entry name" value="MFS general substrate transporter like domains"/>
    <property type="match status" value="1"/>
</dbReference>
<evidence type="ECO:0000256" key="2">
    <source>
        <dbReference type="ARBA" id="ARBA00022692"/>
    </source>
</evidence>
<feature type="transmembrane region" description="Helical" evidence="5">
    <location>
        <begin position="243"/>
        <end position="261"/>
    </location>
</feature>
<evidence type="ECO:0000256" key="3">
    <source>
        <dbReference type="ARBA" id="ARBA00022989"/>
    </source>
</evidence>
<feature type="transmembrane region" description="Helical" evidence="5">
    <location>
        <begin position="267"/>
        <end position="292"/>
    </location>
</feature>
<dbReference type="PROSITE" id="PS50850">
    <property type="entry name" value="MFS"/>
    <property type="match status" value="1"/>
</dbReference>
<dbReference type="GO" id="GO:0005886">
    <property type="term" value="C:plasma membrane"/>
    <property type="evidence" value="ECO:0007669"/>
    <property type="project" value="TreeGrafter"/>
</dbReference>